<dbReference type="Proteomes" id="UP001054252">
    <property type="component" value="Unassembled WGS sequence"/>
</dbReference>
<proteinExistence type="predicted"/>
<dbReference type="EMBL" id="BPVZ01000144">
    <property type="protein sequence ID" value="GKV40843.1"/>
    <property type="molecule type" value="Genomic_DNA"/>
</dbReference>
<dbReference type="InterPro" id="IPR004158">
    <property type="entry name" value="DUF247_pln"/>
</dbReference>
<dbReference type="Pfam" id="PF03140">
    <property type="entry name" value="DUF247"/>
    <property type="match status" value="1"/>
</dbReference>
<keyword evidence="3" id="KW-1185">Reference proteome</keyword>
<feature type="region of interest" description="Disordered" evidence="1">
    <location>
        <begin position="1"/>
        <end position="34"/>
    </location>
</feature>
<dbReference type="PANTHER" id="PTHR31549">
    <property type="entry name" value="PROTEIN, PUTATIVE (DUF247)-RELATED-RELATED"/>
    <property type="match status" value="1"/>
</dbReference>
<comment type="caution">
    <text evidence="2">The sequence shown here is derived from an EMBL/GenBank/DDBJ whole genome shotgun (WGS) entry which is preliminary data.</text>
</comment>
<accession>A0AAV5LUH2</accession>
<protein>
    <submittedName>
        <fullName evidence="2">Uncharacterized protein</fullName>
    </submittedName>
</protein>
<organism evidence="2 3">
    <name type="scientific">Rubroshorea leprosula</name>
    <dbReference type="NCBI Taxonomy" id="152421"/>
    <lineage>
        <taxon>Eukaryota</taxon>
        <taxon>Viridiplantae</taxon>
        <taxon>Streptophyta</taxon>
        <taxon>Embryophyta</taxon>
        <taxon>Tracheophyta</taxon>
        <taxon>Spermatophyta</taxon>
        <taxon>Magnoliopsida</taxon>
        <taxon>eudicotyledons</taxon>
        <taxon>Gunneridae</taxon>
        <taxon>Pentapetalae</taxon>
        <taxon>rosids</taxon>
        <taxon>malvids</taxon>
        <taxon>Malvales</taxon>
        <taxon>Dipterocarpaceae</taxon>
        <taxon>Rubroshorea</taxon>
    </lineage>
</organism>
<evidence type="ECO:0000313" key="3">
    <source>
        <dbReference type="Proteomes" id="UP001054252"/>
    </source>
</evidence>
<name>A0AAV5LUH2_9ROSI</name>
<reference evidence="2 3" key="1">
    <citation type="journal article" date="2021" name="Commun. Biol.">
        <title>The genome of Shorea leprosula (Dipterocarpaceae) highlights the ecological relevance of drought in aseasonal tropical rainforests.</title>
        <authorList>
            <person name="Ng K.K.S."/>
            <person name="Kobayashi M.J."/>
            <person name="Fawcett J.A."/>
            <person name="Hatakeyama M."/>
            <person name="Paape T."/>
            <person name="Ng C.H."/>
            <person name="Ang C.C."/>
            <person name="Tnah L.H."/>
            <person name="Lee C.T."/>
            <person name="Nishiyama T."/>
            <person name="Sese J."/>
            <person name="O'Brien M.J."/>
            <person name="Copetti D."/>
            <person name="Mohd Noor M.I."/>
            <person name="Ong R.C."/>
            <person name="Putra M."/>
            <person name="Sireger I.Z."/>
            <person name="Indrioko S."/>
            <person name="Kosugi Y."/>
            <person name="Izuno A."/>
            <person name="Isagi Y."/>
            <person name="Lee S.L."/>
            <person name="Shimizu K.K."/>
        </authorList>
    </citation>
    <scope>NUCLEOTIDE SEQUENCE [LARGE SCALE GENOMIC DNA]</scope>
    <source>
        <strain evidence="2">214</strain>
    </source>
</reference>
<gene>
    <name evidence="2" type="ORF">SLEP1_g48443</name>
</gene>
<sequence length="517" mass="59568">MEQLIQTKSRRESLEDALKSLEDERSPSTWARDRPVKPKPLIQLVTHMLRDNENYFQRYFKPMFVAFGPLHHDDSPDSKLRRGEEKKLQMAAKFIKDSGMEMEVFYGNVKAKIDVLMKCYDCKQIEKWKEEDLAWMFVVDGCAALLFIDHDANDNLKALEVKDDVLNYVKMDLFLLENQLPYKLLQILMDSCGTVPPFTLAENQSRAEALKATVTTFINKSVMSPVEQEQQKHLVSPVDQDEQQNHWVKYSEQQQQAAATTTTITIDTQREPAHLLELLWRRLTKSEKDKADGTMSKLMKKLRPSGDKGIRLKGSRKPGGRTRHYRHTFRNVKELKEKGIRLKVSKTSSIRDISFQENLILPTLMLPPMTVDDFTGRKLMNLIAYEMCPDFDNKFEIISYVSFLDSLIDQAEDVKELRDAGVLHNGLGSDNAVSLLFNEISTNLVPNPELHLELKHRIQAHCNTAFATHVAQLWYTYFRSPWSFMALVGALLGLGLTAAQTIERFREYSHLPGRFHS</sequence>
<evidence type="ECO:0000313" key="2">
    <source>
        <dbReference type="EMBL" id="GKV40843.1"/>
    </source>
</evidence>
<dbReference type="AlphaFoldDB" id="A0AAV5LUH2"/>
<dbReference type="PANTHER" id="PTHR31549:SF260">
    <property type="match status" value="1"/>
</dbReference>
<feature type="compositionally biased region" description="Basic and acidic residues" evidence="1">
    <location>
        <begin position="9"/>
        <end position="34"/>
    </location>
</feature>
<evidence type="ECO:0000256" key="1">
    <source>
        <dbReference type="SAM" id="MobiDB-lite"/>
    </source>
</evidence>